<accession>A0ABT0VFK4</accession>
<dbReference type="RefSeq" id="WP_205143053.1">
    <property type="nucleotide sequence ID" value="NZ_JAFBDN010000003.1"/>
</dbReference>
<keyword evidence="3 5" id="KW-0436">Ligase</keyword>
<comment type="caution">
    <text evidence="5">The sequence shown here is derived from an EMBL/GenBank/DDBJ whole genome shotgun (WGS) entry which is preliminary data.</text>
</comment>
<reference evidence="5" key="1">
    <citation type="submission" date="2021-04" db="EMBL/GenBank/DDBJ databases">
        <title>Taxonomic assessment of Weissella genus.</title>
        <authorList>
            <person name="Fanelli F."/>
            <person name="Chieffi D."/>
            <person name="Dell'Aquila A."/>
            <person name="Gyu-Sung C."/>
            <person name="Franz C.M.A.P."/>
            <person name="Fusco V."/>
        </authorList>
    </citation>
    <scope>NUCLEOTIDE SEQUENCE</scope>
    <source>
        <strain evidence="5">LMG 25373</strain>
    </source>
</reference>
<evidence type="ECO:0000256" key="2">
    <source>
        <dbReference type="ARBA" id="ARBA00022840"/>
    </source>
</evidence>
<proteinExistence type="predicted"/>
<dbReference type="EMBL" id="JAGMVS010000038">
    <property type="protein sequence ID" value="MCM2436603.1"/>
    <property type="molecule type" value="Genomic_DNA"/>
</dbReference>
<dbReference type="InterPro" id="IPR014729">
    <property type="entry name" value="Rossmann-like_a/b/a_fold"/>
</dbReference>
<dbReference type="PANTHER" id="PTHR40599:SF1">
    <property type="entry name" value="[CITRATE [PRO-3S]-LYASE] LIGASE"/>
    <property type="match status" value="1"/>
</dbReference>
<dbReference type="PIRSF" id="PIRSF005751">
    <property type="entry name" value="Acet_citr_lig"/>
    <property type="match status" value="1"/>
</dbReference>
<dbReference type="GO" id="GO:0008771">
    <property type="term" value="F:[citrate (pro-3S)-lyase] ligase activity"/>
    <property type="evidence" value="ECO:0007669"/>
    <property type="project" value="UniProtKB-EC"/>
</dbReference>
<dbReference type="NCBIfam" id="TIGR00125">
    <property type="entry name" value="cyt_tran_rel"/>
    <property type="match status" value="1"/>
</dbReference>
<dbReference type="Proteomes" id="UP001057481">
    <property type="component" value="Unassembled WGS sequence"/>
</dbReference>
<dbReference type="Pfam" id="PF08218">
    <property type="entry name" value="Citrate_ly_lig"/>
    <property type="match status" value="1"/>
</dbReference>
<protein>
    <recommendedName>
        <fullName evidence="3">[Citrate [pro-3S]-lyase] ligase</fullName>
        <ecNumber evidence="3">6.2.1.22</ecNumber>
    </recommendedName>
</protein>
<evidence type="ECO:0000259" key="4">
    <source>
        <dbReference type="SMART" id="SM00764"/>
    </source>
</evidence>
<evidence type="ECO:0000313" key="6">
    <source>
        <dbReference type="Proteomes" id="UP001057481"/>
    </source>
</evidence>
<keyword evidence="1 3" id="KW-0547">Nucleotide-binding</keyword>
<organism evidence="5 6">
    <name type="scientific">Periweissella beninensis</name>
    <dbReference type="NCBI Taxonomy" id="504936"/>
    <lineage>
        <taxon>Bacteria</taxon>
        <taxon>Bacillati</taxon>
        <taxon>Bacillota</taxon>
        <taxon>Bacilli</taxon>
        <taxon>Lactobacillales</taxon>
        <taxon>Lactobacillaceae</taxon>
        <taxon>Periweissella</taxon>
    </lineage>
</organism>
<sequence>MPEIESLDLNKQSVKIKWQNFLKKRGISNFADNEITNIDTTIGLFEANSLIATGSIAGNVIKYVAVENETNESKGALFNKIVSALVSCLANQGIFHIFVFTKPEYSKTFEHVGFSLLATSEKGVILEKGMPDINSYLMAINASSKLENKKIASIVMNANPFTKGHRFLVEQAALENDLVYVFVVEQDVSLFTTNERVKLVKQGVSDLTNVKVVLGGPYMVSFVTFPAYFINSPIDIIDYQTTLDAQIFKNWVVPQLKITSRYLGCEPFSKTTKRYNEILQQQLSDVISIKIIERKMIDAQIISATKIRLAIKETDLLLIKELVPLTTFKFIKNNLNILQERIQKGQKINGN</sequence>
<dbReference type="NCBIfam" id="TIGR00124">
    <property type="entry name" value="cit_ly_ligase"/>
    <property type="match status" value="1"/>
</dbReference>
<evidence type="ECO:0000313" key="5">
    <source>
        <dbReference type="EMBL" id="MCM2436603.1"/>
    </source>
</evidence>
<dbReference type="InterPro" id="IPR004821">
    <property type="entry name" value="Cyt_trans-like"/>
</dbReference>
<dbReference type="SMART" id="SM00764">
    <property type="entry name" value="Citrate_ly_lig"/>
    <property type="match status" value="1"/>
</dbReference>
<keyword evidence="2 3" id="KW-0067">ATP-binding</keyword>
<comment type="catalytic activity">
    <reaction evidence="3">
        <text>holo-[citrate lyase ACP] + acetate + ATP = acetyl-[citrate lyase ACP] + AMP + diphosphate</text>
        <dbReference type="Rhea" id="RHEA:23788"/>
        <dbReference type="Rhea" id="RHEA-COMP:10158"/>
        <dbReference type="Rhea" id="RHEA-COMP:13710"/>
        <dbReference type="ChEBI" id="CHEBI:30089"/>
        <dbReference type="ChEBI" id="CHEBI:30616"/>
        <dbReference type="ChEBI" id="CHEBI:33019"/>
        <dbReference type="ChEBI" id="CHEBI:82683"/>
        <dbReference type="ChEBI" id="CHEBI:137976"/>
        <dbReference type="ChEBI" id="CHEBI:456215"/>
        <dbReference type="EC" id="6.2.1.22"/>
    </reaction>
</comment>
<name>A0ABT0VFK4_9LACO</name>
<feature type="domain" description="Citrate lyase ligase C-terminal" evidence="4">
    <location>
        <begin position="151"/>
        <end position="331"/>
    </location>
</feature>
<gene>
    <name evidence="5" type="primary">citC</name>
    <name evidence="5" type="ORF">KAK10_01465</name>
</gene>
<evidence type="ECO:0000256" key="1">
    <source>
        <dbReference type="ARBA" id="ARBA00022741"/>
    </source>
</evidence>
<dbReference type="InterPro" id="IPR005216">
    <property type="entry name" value="Citrate_lyase_ligase"/>
</dbReference>
<dbReference type="Gene3D" id="3.40.50.620">
    <property type="entry name" value="HUPs"/>
    <property type="match status" value="1"/>
</dbReference>
<dbReference type="InterPro" id="IPR013166">
    <property type="entry name" value="Citrate_lyase_ligase_C"/>
</dbReference>
<evidence type="ECO:0000256" key="3">
    <source>
        <dbReference type="PIRNR" id="PIRNR005751"/>
    </source>
</evidence>
<comment type="function">
    <text evidence="3">Acetylation of prosthetic group (2-(5''-phosphoribosyl)-3'-dephosphocoenzyme-A) of the gamma subunit of citrate lyase.</text>
</comment>
<dbReference type="SUPFAM" id="SSF52374">
    <property type="entry name" value="Nucleotidylyl transferase"/>
    <property type="match status" value="1"/>
</dbReference>
<keyword evidence="6" id="KW-1185">Reference proteome</keyword>
<dbReference type="EC" id="6.2.1.22" evidence="3"/>
<dbReference type="PANTHER" id="PTHR40599">
    <property type="entry name" value="[CITRATE [PRO-3S]-LYASE] LIGASE"/>
    <property type="match status" value="1"/>
</dbReference>